<gene>
    <name evidence="1" type="ORF">ACAOBT_LOCUS21255</name>
</gene>
<proteinExistence type="predicted"/>
<evidence type="ECO:0000313" key="2">
    <source>
        <dbReference type="Proteomes" id="UP001152888"/>
    </source>
</evidence>
<reference evidence="1" key="1">
    <citation type="submission" date="2022-03" db="EMBL/GenBank/DDBJ databases">
        <authorList>
            <person name="Sayadi A."/>
        </authorList>
    </citation>
    <scope>NUCLEOTIDE SEQUENCE</scope>
</reference>
<sequence length="29" mass="3564">MRGSPSFLHRYPVSFRLVRSRPNFHFRDT</sequence>
<keyword evidence="2" id="KW-1185">Reference proteome</keyword>
<evidence type="ECO:0000313" key="1">
    <source>
        <dbReference type="EMBL" id="CAH1993057.1"/>
    </source>
</evidence>
<accession>A0A9P0LGN8</accession>
<organism evidence="1 2">
    <name type="scientific">Acanthoscelides obtectus</name>
    <name type="common">Bean weevil</name>
    <name type="synonym">Bruchus obtectus</name>
    <dbReference type="NCBI Taxonomy" id="200917"/>
    <lineage>
        <taxon>Eukaryota</taxon>
        <taxon>Metazoa</taxon>
        <taxon>Ecdysozoa</taxon>
        <taxon>Arthropoda</taxon>
        <taxon>Hexapoda</taxon>
        <taxon>Insecta</taxon>
        <taxon>Pterygota</taxon>
        <taxon>Neoptera</taxon>
        <taxon>Endopterygota</taxon>
        <taxon>Coleoptera</taxon>
        <taxon>Polyphaga</taxon>
        <taxon>Cucujiformia</taxon>
        <taxon>Chrysomeloidea</taxon>
        <taxon>Chrysomelidae</taxon>
        <taxon>Bruchinae</taxon>
        <taxon>Bruchini</taxon>
        <taxon>Acanthoscelides</taxon>
    </lineage>
</organism>
<dbReference type="AlphaFoldDB" id="A0A9P0LGN8"/>
<dbReference type="EMBL" id="CAKOFQ010007164">
    <property type="protein sequence ID" value="CAH1993057.1"/>
    <property type="molecule type" value="Genomic_DNA"/>
</dbReference>
<name>A0A9P0LGN8_ACAOB</name>
<dbReference type="Proteomes" id="UP001152888">
    <property type="component" value="Unassembled WGS sequence"/>
</dbReference>
<protein>
    <submittedName>
        <fullName evidence="1">Uncharacterized protein</fullName>
    </submittedName>
</protein>
<comment type="caution">
    <text evidence="1">The sequence shown here is derived from an EMBL/GenBank/DDBJ whole genome shotgun (WGS) entry which is preliminary data.</text>
</comment>